<evidence type="ECO:0000313" key="3">
    <source>
        <dbReference type="EMBL" id="KQC86364.1"/>
    </source>
</evidence>
<feature type="transmembrane region" description="Helical" evidence="2">
    <location>
        <begin position="240"/>
        <end position="260"/>
    </location>
</feature>
<feature type="transmembrane region" description="Helical" evidence="2">
    <location>
        <begin position="86"/>
        <end position="106"/>
    </location>
</feature>
<feature type="transmembrane region" description="Helical" evidence="2">
    <location>
        <begin position="112"/>
        <end position="135"/>
    </location>
</feature>
<feature type="transmembrane region" description="Helical" evidence="2">
    <location>
        <begin position="20"/>
        <end position="43"/>
    </location>
</feature>
<dbReference type="EMBL" id="LLKB01000001">
    <property type="protein sequence ID" value="KQC86364.1"/>
    <property type="molecule type" value="Genomic_DNA"/>
</dbReference>
<comment type="caution">
    <text evidence="3">The sequence shown here is derived from an EMBL/GenBank/DDBJ whole genome shotgun (WGS) entry which is preliminary data.</text>
</comment>
<sequence length="357" mass="41629">MSILLEIRDYIQKFYQKYAAVLNVILRFLAAFITFFATNRVIGFNPYLDHTYTELVFAAVSVVFPVQILLFFEAVFIILHILYVSHYLAFVTAIFFAILYFVYVRFIPKDGYVILSMPVLSSFGAPYILPILLGITADPIAIIPESIGVIVYHYLQNVISVVSTSTEDSINLYHLVLKQTFNDKELYITLIVFSIVTIFVYFIRNSKIDYSFEIAIISGGFLNTILLLFMNFFMDININVFRFFITMILSVAFVWLVQLFRLSLNYAGVENLQFEDDEYYYYVRAVPKNNITKADKNVKRYNAHNFIRHHDDSQNITETNKENEEHNDSAGEDFDHNFDFTVSLDDEYINNIEKKEK</sequence>
<keyword evidence="2" id="KW-0812">Transmembrane</keyword>
<evidence type="ECO:0000256" key="1">
    <source>
        <dbReference type="SAM" id="MobiDB-lite"/>
    </source>
</evidence>
<evidence type="ECO:0000313" key="4">
    <source>
        <dbReference type="Proteomes" id="UP000050833"/>
    </source>
</evidence>
<feature type="transmembrane region" description="Helical" evidence="2">
    <location>
        <begin position="186"/>
        <end position="203"/>
    </location>
</feature>
<keyword evidence="2" id="KW-0472">Membrane</keyword>
<proteinExistence type="predicted"/>
<name>A0AAW3JW23_9FIRM</name>
<reference evidence="3 4" key="1">
    <citation type="submission" date="2015-10" db="EMBL/GenBank/DDBJ databases">
        <title>Butyribacter intestini gen. nov., sp. nov., a butyric acid-producing bacterium of the family Lachnospiraceae isolated from the human faeces.</title>
        <authorList>
            <person name="Zou Y."/>
            <person name="Xue W."/>
            <person name="Luo G."/>
            <person name="Lv M."/>
        </authorList>
    </citation>
    <scope>NUCLEOTIDE SEQUENCE [LARGE SCALE GENOMIC DNA]</scope>
    <source>
        <strain evidence="3 4">TF01-11</strain>
    </source>
</reference>
<keyword evidence="4" id="KW-1185">Reference proteome</keyword>
<accession>A0AAW3JW23</accession>
<feature type="transmembrane region" description="Helical" evidence="2">
    <location>
        <begin position="215"/>
        <end position="234"/>
    </location>
</feature>
<feature type="transmembrane region" description="Helical" evidence="2">
    <location>
        <begin position="55"/>
        <end position="79"/>
    </location>
</feature>
<keyword evidence="2" id="KW-1133">Transmembrane helix</keyword>
<feature type="region of interest" description="Disordered" evidence="1">
    <location>
        <begin position="312"/>
        <end position="335"/>
    </location>
</feature>
<gene>
    <name evidence="3" type="ORF">APZ18_04020</name>
</gene>
<dbReference type="AlphaFoldDB" id="A0AAW3JW23"/>
<dbReference type="Proteomes" id="UP000050833">
    <property type="component" value="Unassembled WGS sequence"/>
</dbReference>
<dbReference type="RefSeq" id="WP_055941795.1">
    <property type="nucleotide sequence ID" value="NZ_JAQDCV010000001.1"/>
</dbReference>
<organism evidence="3 4">
    <name type="scientific">Butyribacter intestini</name>
    <dbReference type="NCBI Taxonomy" id="1703332"/>
    <lineage>
        <taxon>Bacteria</taxon>
        <taxon>Bacillati</taxon>
        <taxon>Bacillota</taxon>
        <taxon>Clostridia</taxon>
        <taxon>Lachnospirales</taxon>
        <taxon>Lachnospiraceae</taxon>
        <taxon>Butyribacter</taxon>
    </lineage>
</organism>
<evidence type="ECO:0000256" key="2">
    <source>
        <dbReference type="SAM" id="Phobius"/>
    </source>
</evidence>
<protein>
    <submittedName>
        <fullName evidence="3">Uncharacterized protein</fullName>
    </submittedName>
</protein>